<sequence length="166" mass="18155">MTKVPLLTFALAISAVSSAPPALRGLQLGGMADRQAASDGDGEKRRLQFGSPRDDMNRAVNRAANDMKRAAEDMVNRAAEEDVGWPDDESLDEIIDGPGASGDDWEKRRLQFGFANRVKRAAERAAEEDNGWPDDESLDEIIDRPDDDYTPSCADLEEVGLAPEFC</sequence>
<feature type="region of interest" description="Disordered" evidence="1">
    <location>
        <begin position="33"/>
        <end position="58"/>
    </location>
</feature>
<evidence type="ECO:0000313" key="3">
    <source>
        <dbReference type="EMBL" id="CEM30958.1"/>
    </source>
</evidence>
<feature type="compositionally biased region" description="Acidic residues" evidence="1">
    <location>
        <begin position="81"/>
        <end position="95"/>
    </location>
</feature>
<keyword evidence="2" id="KW-0732">Signal</keyword>
<name>A0A0G4GLK4_VITBC</name>
<feature type="compositionally biased region" description="Basic and acidic residues" evidence="1">
    <location>
        <begin position="41"/>
        <end position="57"/>
    </location>
</feature>
<keyword evidence="4" id="KW-1185">Reference proteome</keyword>
<dbReference type="VEuPathDB" id="CryptoDB:Vbra_18233"/>
<dbReference type="InParanoid" id="A0A0G4GLK4"/>
<evidence type="ECO:0000256" key="1">
    <source>
        <dbReference type="SAM" id="MobiDB-lite"/>
    </source>
</evidence>
<dbReference type="AlphaFoldDB" id="A0A0G4GLK4"/>
<organism evidence="3 4">
    <name type="scientific">Vitrella brassicaformis (strain CCMP3155)</name>
    <dbReference type="NCBI Taxonomy" id="1169540"/>
    <lineage>
        <taxon>Eukaryota</taxon>
        <taxon>Sar</taxon>
        <taxon>Alveolata</taxon>
        <taxon>Colpodellida</taxon>
        <taxon>Vitrellaceae</taxon>
        <taxon>Vitrella</taxon>
    </lineage>
</organism>
<evidence type="ECO:0000256" key="2">
    <source>
        <dbReference type="SAM" id="SignalP"/>
    </source>
</evidence>
<feature type="signal peptide" evidence="2">
    <location>
        <begin position="1"/>
        <end position="18"/>
    </location>
</feature>
<dbReference type="Proteomes" id="UP000041254">
    <property type="component" value="Unassembled WGS sequence"/>
</dbReference>
<evidence type="ECO:0000313" key="4">
    <source>
        <dbReference type="Proteomes" id="UP000041254"/>
    </source>
</evidence>
<protein>
    <recommendedName>
        <fullName evidence="5">RxLR effector protein</fullName>
    </recommendedName>
</protein>
<reference evidence="3 4" key="1">
    <citation type="submission" date="2014-11" db="EMBL/GenBank/DDBJ databases">
        <authorList>
            <person name="Zhu J."/>
            <person name="Qi W."/>
            <person name="Song R."/>
        </authorList>
    </citation>
    <scope>NUCLEOTIDE SEQUENCE [LARGE SCALE GENOMIC DNA]</scope>
</reference>
<accession>A0A0G4GLK4</accession>
<feature type="region of interest" description="Disordered" evidence="1">
    <location>
        <begin position="122"/>
        <end position="150"/>
    </location>
</feature>
<feature type="compositionally biased region" description="Acidic residues" evidence="1">
    <location>
        <begin position="128"/>
        <end position="149"/>
    </location>
</feature>
<evidence type="ECO:0008006" key="5">
    <source>
        <dbReference type="Google" id="ProtNLM"/>
    </source>
</evidence>
<feature type="chain" id="PRO_5005190659" description="RxLR effector protein" evidence="2">
    <location>
        <begin position="19"/>
        <end position="166"/>
    </location>
</feature>
<feature type="region of interest" description="Disordered" evidence="1">
    <location>
        <begin position="80"/>
        <end position="102"/>
    </location>
</feature>
<gene>
    <name evidence="3" type="ORF">Vbra_18233</name>
</gene>
<proteinExistence type="predicted"/>
<dbReference type="EMBL" id="CDMY01000708">
    <property type="protein sequence ID" value="CEM30958.1"/>
    <property type="molecule type" value="Genomic_DNA"/>
</dbReference>